<accession>A0A0W0F851</accession>
<dbReference type="Proteomes" id="UP000054988">
    <property type="component" value="Unassembled WGS sequence"/>
</dbReference>
<reference evidence="2 3" key="1">
    <citation type="submission" date="2015-12" db="EMBL/GenBank/DDBJ databases">
        <title>Draft genome sequence of Moniliophthora roreri, the causal agent of frosty pod rot of cacao.</title>
        <authorList>
            <person name="Aime M.C."/>
            <person name="Diaz-Valderrama J.R."/>
            <person name="Kijpornyongpan T."/>
            <person name="Phillips-Mora W."/>
        </authorList>
    </citation>
    <scope>NUCLEOTIDE SEQUENCE [LARGE SCALE GENOMIC DNA]</scope>
    <source>
        <strain evidence="2 3">MCA 2952</strain>
    </source>
</reference>
<sequence length="115" mass="12622">MTPTPTAEYQLRIFLLRNRSLVPRPPHASSLNPNRWNTFNGESPTSTAANGDTMSLLPTTSFLKAVTTPKPILEPSPATASDSHHEPESSKEGKIVLAYMKWQKGAFVNAVKSFL</sequence>
<name>A0A0W0F851_MONRR</name>
<feature type="compositionally biased region" description="Polar residues" evidence="1">
    <location>
        <begin position="29"/>
        <end position="54"/>
    </location>
</feature>
<comment type="caution">
    <text evidence="2">The sequence shown here is derived from an EMBL/GenBank/DDBJ whole genome shotgun (WGS) entry which is preliminary data.</text>
</comment>
<dbReference type="AlphaFoldDB" id="A0A0W0F851"/>
<proteinExistence type="predicted"/>
<protein>
    <submittedName>
        <fullName evidence="2">Uncharacterized protein</fullName>
    </submittedName>
</protein>
<organism evidence="2 3">
    <name type="scientific">Moniliophthora roreri</name>
    <name type="common">Frosty pod rot fungus</name>
    <name type="synonym">Monilia roreri</name>
    <dbReference type="NCBI Taxonomy" id="221103"/>
    <lineage>
        <taxon>Eukaryota</taxon>
        <taxon>Fungi</taxon>
        <taxon>Dikarya</taxon>
        <taxon>Basidiomycota</taxon>
        <taxon>Agaricomycotina</taxon>
        <taxon>Agaricomycetes</taxon>
        <taxon>Agaricomycetidae</taxon>
        <taxon>Agaricales</taxon>
        <taxon>Marasmiineae</taxon>
        <taxon>Marasmiaceae</taxon>
        <taxon>Moniliophthora</taxon>
    </lineage>
</organism>
<dbReference type="EMBL" id="LATX01002223">
    <property type="protein sequence ID" value="KTB32494.1"/>
    <property type="molecule type" value="Genomic_DNA"/>
</dbReference>
<evidence type="ECO:0000256" key="1">
    <source>
        <dbReference type="SAM" id="MobiDB-lite"/>
    </source>
</evidence>
<feature type="region of interest" description="Disordered" evidence="1">
    <location>
        <begin position="24"/>
        <end position="54"/>
    </location>
</feature>
<evidence type="ECO:0000313" key="2">
    <source>
        <dbReference type="EMBL" id="KTB32494.1"/>
    </source>
</evidence>
<gene>
    <name evidence="2" type="ORF">WG66_14942</name>
</gene>
<feature type="region of interest" description="Disordered" evidence="1">
    <location>
        <begin position="68"/>
        <end position="90"/>
    </location>
</feature>
<evidence type="ECO:0000313" key="3">
    <source>
        <dbReference type="Proteomes" id="UP000054988"/>
    </source>
</evidence>